<dbReference type="InParanoid" id="A0A674E4S4"/>
<name>A0A674E4S4_SALTR</name>
<dbReference type="AlphaFoldDB" id="A0A674E4S4"/>
<evidence type="ECO:0000256" key="2">
    <source>
        <dbReference type="ARBA" id="ARBA00004613"/>
    </source>
</evidence>
<feature type="signal peptide" evidence="8">
    <location>
        <begin position="1"/>
        <end position="20"/>
    </location>
</feature>
<dbReference type="Proteomes" id="UP000472277">
    <property type="component" value="Chromosome 21"/>
</dbReference>
<keyword evidence="11" id="KW-1185">Reference proteome</keyword>
<feature type="chain" id="PRO_5025416599" description="Somatostatin/Cortistatin C-terminal domain-containing protein" evidence="8">
    <location>
        <begin position="21"/>
        <end position="129"/>
    </location>
</feature>
<accession>A0A674E4S4</accession>
<feature type="domain" description="Somatostatin/Cortistatin C-terminal" evidence="9">
    <location>
        <begin position="114"/>
        <end position="129"/>
    </location>
</feature>
<sequence>MALTGVLWAFAFVCITLCQAGKIAIRQTSNRVNLNHQDKLTWLETLQEKRVRKYIFFLSQVTTDDKYHLAWLLYKLLKSHSNQFKSNFVPPGPESGGIQESRRETTPQKDKRVRKAGCRMFFWKSWTAC</sequence>
<evidence type="ECO:0000256" key="7">
    <source>
        <dbReference type="SAM" id="MobiDB-lite"/>
    </source>
</evidence>
<evidence type="ECO:0000256" key="6">
    <source>
        <dbReference type="ARBA" id="ARBA00023157"/>
    </source>
</evidence>
<comment type="similarity">
    <text evidence="3">Belongs to the somatostatin family.</text>
</comment>
<proteinExistence type="inferred from homology"/>
<evidence type="ECO:0000313" key="10">
    <source>
        <dbReference type="Ensembl" id="ENSSTUP00000102826.1"/>
    </source>
</evidence>
<dbReference type="GO" id="GO:0005576">
    <property type="term" value="C:extracellular region"/>
    <property type="evidence" value="ECO:0007669"/>
    <property type="project" value="UniProtKB-SubCell"/>
</dbReference>
<evidence type="ECO:0000256" key="4">
    <source>
        <dbReference type="ARBA" id="ARBA00022525"/>
    </source>
</evidence>
<comment type="subcellular location">
    <subcellularLocation>
        <location evidence="2">Secreted</location>
    </subcellularLocation>
</comment>
<dbReference type="Pfam" id="PF03002">
    <property type="entry name" value="Somatostatin"/>
    <property type="match status" value="1"/>
</dbReference>
<feature type="compositionally biased region" description="Basic and acidic residues" evidence="7">
    <location>
        <begin position="100"/>
        <end position="110"/>
    </location>
</feature>
<dbReference type="InterPro" id="IPR018142">
    <property type="entry name" value="Somatostatin/Cortistatin_C"/>
</dbReference>
<feature type="region of interest" description="Disordered" evidence="7">
    <location>
        <begin position="87"/>
        <end position="110"/>
    </location>
</feature>
<keyword evidence="5" id="KW-0372">Hormone</keyword>
<evidence type="ECO:0000256" key="8">
    <source>
        <dbReference type="SAM" id="SignalP"/>
    </source>
</evidence>
<dbReference type="GeneTree" id="ENSGT00970000197122"/>
<keyword evidence="8" id="KW-0732">Signal</keyword>
<evidence type="ECO:0000259" key="9">
    <source>
        <dbReference type="Pfam" id="PF03002"/>
    </source>
</evidence>
<comment type="function">
    <text evidence="1">Somatostatin inhibits the release of somatotropin.</text>
</comment>
<keyword evidence="6" id="KW-1015">Disulfide bond</keyword>
<dbReference type="GO" id="GO:0005179">
    <property type="term" value="F:hormone activity"/>
    <property type="evidence" value="ECO:0007669"/>
    <property type="project" value="UniProtKB-KW"/>
</dbReference>
<evidence type="ECO:0000256" key="5">
    <source>
        <dbReference type="ARBA" id="ARBA00022702"/>
    </source>
</evidence>
<evidence type="ECO:0000256" key="3">
    <source>
        <dbReference type="ARBA" id="ARBA00008327"/>
    </source>
</evidence>
<organism evidence="10 11">
    <name type="scientific">Salmo trutta</name>
    <name type="common">Brown trout</name>
    <dbReference type="NCBI Taxonomy" id="8032"/>
    <lineage>
        <taxon>Eukaryota</taxon>
        <taxon>Metazoa</taxon>
        <taxon>Chordata</taxon>
        <taxon>Craniata</taxon>
        <taxon>Vertebrata</taxon>
        <taxon>Euteleostomi</taxon>
        <taxon>Actinopterygii</taxon>
        <taxon>Neopterygii</taxon>
        <taxon>Teleostei</taxon>
        <taxon>Protacanthopterygii</taxon>
        <taxon>Salmoniformes</taxon>
        <taxon>Salmonidae</taxon>
        <taxon>Salmoninae</taxon>
        <taxon>Salmo</taxon>
    </lineage>
</organism>
<evidence type="ECO:0000256" key="1">
    <source>
        <dbReference type="ARBA" id="ARBA00003524"/>
    </source>
</evidence>
<dbReference type="Ensembl" id="ENSSTUT00000110299.1">
    <property type="protein sequence ID" value="ENSSTUP00000102826.1"/>
    <property type="gene ID" value="ENSSTUG00000045976.1"/>
</dbReference>
<evidence type="ECO:0000313" key="11">
    <source>
        <dbReference type="Proteomes" id="UP000472277"/>
    </source>
</evidence>
<protein>
    <recommendedName>
        <fullName evidence="9">Somatostatin/Cortistatin C-terminal domain-containing protein</fullName>
    </recommendedName>
</protein>
<keyword evidence="4" id="KW-0964">Secreted</keyword>
<reference evidence="10" key="1">
    <citation type="submission" date="2025-08" db="UniProtKB">
        <authorList>
            <consortium name="Ensembl"/>
        </authorList>
    </citation>
    <scope>IDENTIFICATION</scope>
</reference>
<reference evidence="10" key="2">
    <citation type="submission" date="2025-09" db="UniProtKB">
        <authorList>
            <consortium name="Ensembl"/>
        </authorList>
    </citation>
    <scope>IDENTIFICATION</scope>
</reference>
<dbReference type="OMA" id="KAGCRMF"/>